<accession>A0A367YR08</accession>
<keyword evidence="1" id="KW-0812">Transmembrane</keyword>
<dbReference type="AlphaFoldDB" id="A0A367YR08"/>
<protein>
    <submittedName>
        <fullName evidence="2">Uncharacterized protein</fullName>
    </submittedName>
</protein>
<reference evidence="2 3" key="1">
    <citation type="submission" date="2018-07" db="EMBL/GenBank/DDBJ databases">
        <title>Desertimonas flava gen. nov. sp. nov.</title>
        <authorList>
            <person name="Liu S."/>
        </authorList>
    </citation>
    <scope>NUCLEOTIDE SEQUENCE [LARGE SCALE GENOMIC DNA]</scope>
    <source>
        <strain evidence="2 3">16Sb5-5</strain>
    </source>
</reference>
<comment type="caution">
    <text evidence="2">The sequence shown here is derived from an EMBL/GenBank/DDBJ whole genome shotgun (WGS) entry which is preliminary data.</text>
</comment>
<gene>
    <name evidence="2" type="ORF">DT076_16910</name>
</gene>
<keyword evidence="3" id="KW-1185">Reference proteome</keyword>
<keyword evidence="1" id="KW-1133">Transmembrane helix</keyword>
<keyword evidence="1" id="KW-0472">Membrane</keyword>
<evidence type="ECO:0000313" key="2">
    <source>
        <dbReference type="EMBL" id="RCK68325.1"/>
    </source>
</evidence>
<evidence type="ECO:0000313" key="3">
    <source>
        <dbReference type="Proteomes" id="UP000252770"/>
    </source>
</evidence>
<dbReference type="EMBL" id="QOUI01000012">
    <property type="protein sequence ID" value="RCK68325.1"/>
    <property type="molecule type" value="Genomic_DNA"/>
</dbReference>
<proteinExistence type="predicted"/>
<dbReference type="Proteomes" id="UP000252770">
    <property type="component" value="Unassembled WGS sequence"/>
</dbReference>
<feature type="transmembrane region" description="Helical" evidence="1">
    <location>
        <begin position="40"/>
        <end position="59"/>
    </location>
</feature>
<name>A0A367YR08_9ACTN</name>
<feature type="transmembrane region" description="Helical" evidence="1">
    <location>
        <begin position="66"/>
        <end position="91"/>
    </location>
</feature>
<organism evidence="2 3">
    <name type="scientific">Desertihabitans brevis</name>
    <dbReference type="NCBI Taxonomy" id="2268447"/>
    <lineage>
        <taxon>Bacteria</taxon>
        <taxon>Bacillati</taxon>
        <taxon>Actinomycetota</taxon>
        <taxon>Actinomycetes</taxon>
        <taxon>Propionibacteriales</taxon>
        <taxon>Propionibacteriaceae</taxon>
        <taxon>Desertihabitans</taxon>
    </lineage>
</organism>
<sequence>MKHSLRAVRWPLVVALGAFALIRPVTRIVTDQLGLSPGPVLPVVLTVVVTAVWVAVVGLSRVPHPLLTLALAGVAYAVLSTLLSAVLSPLLTGELQGPLATPLAIVPVLLVGAGWGLLGGALALLLQRVRTGRREPAGRADR</sequence>
<dbReference type="RefSeq" id="WP_114127886.1">
    <property type="nucleotide sequence ID" value="NZ_QOUI01000012.1"/>
</dbReference>
<evidence type="ECO:0000256" key="1">
    <source>
        <dbReference type="SAM" id="Phobius"/>
    </source>
</evidence>
<feature type="transmembrane region" description="Helical" evidence="1">
    <location>
        <begin position="103"/>
        <end position="126"/>
    </location>
</feature>